<evidence type="ECO:0000259" key="1">
    <source>
        <dbReference type="Pfam" id="PF13614"/>
    </source>
</evidence>
<dbReference type="SUPFAM" id="SSF52540">
    <property type="entry name" value="P-loop containing nucleoside triphosphate hydrolases"/>
    <property type="match status" value="1"/>
</dbReference>
<organism evidence="2 4">
    <name type="scientific">Helicobacter pullorum</name>
    <dbReference type="NCBI Taxonomy" id="35818"/>
    <lineage>
        <taxon>Bacteria</taxon>
        <taxon>Pseudomonadati</taxon>
        <taxon>Campylobacterota</taxon>
        <taxon>Epsilonproteobacteria</taxon>
        <taxon>Campylobacterales</taxon>
        <taxon>Helicobacteraceae</taxon>
        <taxon>Helicobacter</taxon>
    </lineage>
</organism>
<dbReference type="Pfam" id="PF13614">
    <property type="entry name" value="AAA_31"/>
    <property type="match status" value="1"/>
</dbReference>
<reference evidence="3 5" key="2">
    <citation type="submission" date="2018-06" db="EMBL/GenBank/DDBJ databases">
        <authorList>
            <consortium name="Pathogen Informatics"/>
            <person name="Doyle S."/>
        </authorList>
    </citation>
    <scope>NUCLEOTIDE SEQUENCE [LARGE SCALE GENOMIC DNA]</scope>
    <source>
        <strain evidence="3 5">NCTC13156</strain>
    </source>
</reference>
<reference evidence="2 4" key="1">
    <citation type="submission" date="2014-06" db="EMBL/GenBank/DDBJ databases">
        <title>Helicobacter pullorum isolates in fresh chicken meat - phenotypic and genotypic features.</title>
        <authorList>
            <person name="Borges V."/>
            <person name="Santos A."/>
            <person name="Correia C.B."/>
            <person name="Saraiva M."/>
            <person name="Menard A."/>
            <person name="Vieira L."/>
            <person name="Sampaio D.A."/>
            <person name="Gomes J.P."/>
            <person name="Oleastro M."/>
        </authorList>
    </citation>
    <scope>NUCLEOTIDE SEQUENCE [LARGE SCALE GENOMIC DNA]</scope>
    <source>
        <strain evidence="2 4">229334/12</strain>
    </source>
</reference>
<accession>A0A0N0LTM7</accession>
<dbReference type="PANTHER" id="PTHR13696">
    <property type="entry name" value="P-LOOP CONTAINING NUCLEOSIDE TRIPHOSPHATE HYDROLASE"/>
    <property type="match status" value="1"/>
</dbReference>
<dbReference type="CDD" id="cd02042">
    <property type="entry name" value="ParAB_family"/>
    <property type="match status" value="1"/>
</dbReference>
<protein>
    <submittedName>
        <fullName evidence="3">Chromosome partitioning ATPase</fullName>
        <ecNumber evidence="3">3.6.3.-</ecNumber>
    </submittedName>
    <submittedName>
        <fullName evidence="2">Sporulation initiation inhibitor Soj</fullName>
    </submittedName>
</protein>
<keyword evidence="3" id="KW-0378">Hydrolase</keyword>
<proteinExistence type="predicted"/>
<sequence length="262" mass="28803">MCEVICIANQKGGVGKTTTAVNLAASLAVEEKKVLLIDADPQANATTSLGYHRNSIEFNIYHVLIGTKKISQIIQKTSIPTLFLAPSNIGLVGIEKEFYSQKRNGRELILKKKIEEASTAYDYIIIDSPPALGPLTINALSASDSVIIPIQCEFFALEGLAQLLNTIKLLKKEINPDLQIKGLLPTMYSGQNNLSRQVFTDLLQHFEGQLIKNNNTENIIAIPRNIKLAESPSFGKPVILYDIRSQGNIAYQNLAKAILKRA</sequence>
<dbReference type="InterPro" id="IPR027417">
    <property type="entry name" value="P-loop_NTPase"/>
</dbReference>
<dbReference type="EMBL" id="UGJF01000001">
    <property type="protein sequence ID" value="STQ87750.1"/>
    <property type="molecule type" value="Genomic_DNA"/>
</dbReference>
<dbReference type="Proteomes" id="UP000037997">
    <property type="component" value="Unassembled WGS sequence"/>
</dbReference>
<dbReference type="PATRIC" id="fig|35818.11.peg.698"/>
<dbReference type="Proteomes" id="UP000255269">
    <property type="component" value="Unassembled WGS sequence"/>
</dbReference>
<name>A0A0N0LTM7_9HELI</name>
<dbReference type="EC" id="3.6.3.-" evidence="3"/>
<dbReference type="AlphaFoldDB" id="A0A0N0LTM7"/>
<dbReference type="Gene3D" id="3.40.50.300">
    <property type="entry name" value="P-loop containing nucleotide triphosphate hydrolases"/>
    <property type="match status" value="1"/>
</dbReference>
<dbReference type="InterPro" id="IPR025669">
    <property type="entry name" value="AAA_dom"/>
</dbReference>
<dbReference type="GO" id="GO:0016787">
    <property type="term" value="F:hydrolase activity"/>
    <property type="evidence" value="ECO:0007669"/>
    <property type="project" value="UniProtKB-KW"/>
</dbReference>
<evidence type="ECO:0000313" key="5">
    <source>
        <dbReference type="Proteomes" id="UP000255269"/>
    </source>
</evidence>
<evidence type="ECO:0000313" key="2">
    <source>
        <dbReference type="EMBL" id="KPH56128.1"/>
    </source>
</evidence>
<dbReference type="OrthoDB" id="9815116at2"/>
<gene>
    <name evidence="3" type="primary">parA</name>
    <name evidence="2" type="ORF">HPU229334_03530</name>
    <name evidence="3" type="ORF">NCTC13156_00570</name>
</gene>
<dbReference type="GeneID" id="93196652"/>
<dbReference type="STRING" id="35818.HPU229336_09000"/>
<dbReference type="PANTHER" id="PTHR13696:SF52">
    <property type="entry name" value="PARA FAMILY PROTEIN CT_582"/>
    <property type="match status" value="1"/>
</dbReference>
<evidence type="ECO:0000313" key="3">
    <source>
        <dbReference type="EMBL" id="STQ87750.1"/>
    </source>
</evidence>
<dbReference type="InterPro" id="IPR050678">
    <property type="entry name" value="DNA_Partitioning_ATPase"/>
</dbReference>
<dbReference type="EMBL" id="JNOC01000017">
    <property type="protein sequence ID" value="KPH56128.1"/>
    <property type="molecule type" value="Genomic_DNA"/>
</dbReference>
<feature type="domain" description="AAA" evidence="1">
    <location>
        <begin position="3"/>
        <end position="180"/>
    </location>
</feature>
<evidence type="ECO:0000313" key="4">
    <source>
        <dbReference type="Proteomes" id="UP000037997"/>
    </source>
</evidence>
<dbReference type="RefSeq" id="WP_005021012.1">
    <property type="nucleotide sequence ID" value="NZ_CABKNZ010000044.1"/>
</dbReference>
<dbReference type="FunFam" id="3.40.50.300:FF:000285">
    <property type="entry name" value="Sporulation initiation inhibitor Soj"/>
    <property type="match status" value="1"/>
</dbReference>